<organism evidence="1 2">
    <name type="scientific">Paraglaciecola aquimarina</name>
    <dbReference type="NCBI Taxonomy" id="1235557"/>
    <lineage>
        <taxon>Bacteria</taxon>
        <taxon>Pseudomonadati</taxon>
        <taxon>Pseudomonadota</taxon>
        <taxon>Gammaproteobacteria</taxon>
        <taxon>Alteromonadales</taxon>
        <taxon>Alteromonadaceae</taxon>
        <taxon>Paraglaciecola</taxon>
    </lineage>
</organism>
<gene>
    <name evidence="1" type="ORF">RS130_08820</name>
</gene>
<evidence type="ECO:0000313" key="1">
    <source>
        <dbReference type="EMBL" id="MDU0354022.1"/>
    </source>
</evidence>
<comment type="caution">
    <text evidence="1">The sequence shown here is derived from an EMBL/GenBank/DDBJ whole genome shotgun (WGS) entry which is preliminary data.</text>
</comment>
<dbReference type="RefSeq" id="WP_316025651.1">
    <property type="nucleotide sequence ID" value="NZ_JAWDIO010000002.1"/>
</dbReference>
<name>A0ABU3SVI7_9ALTE</name>
<dbReference type="EMBL" id="JAWDIO010000002">
    <property type="protein sequence ID" value="MDU0354022.1"/>
    <property type="molecule type" value="Genomic_DNA"/>
</dbReference>
<proteinExistence type="predicted"/>
<evidence type="ECO:0000313" key="2">
    <source>
        <dbReference type="Proteomes" id="UP001247805"/>
    </source>
</evidence>
<keyword evidence="2" id="KW-1185">Reference proteome</keyword>
<accession>A0ABU3SVI7</accession>
<reference evidence="1 2" key="1">
    <citation type="submission" date="2023-10" db="EMBL/GenBank/DDBJ databases">
        <title>Glaciecola aquimarina strain GGW-M5 nov., isolated from a coastal seawater.</title>
        <authorList>
            <person name="Bayburt H."/>
            <person name="Kim J.M."/>
            <person name="Choi B.J."/>
            <person name="Jeon C.O."/>
        </authorList>
    </citation>
    <scope>NUCLEOTIDE SEQUENCE [LARGE SCALE GENOMIC DNA]</scope>
    <source>
        <strain evidence="1 2">KCTC 32108</strain>
    </source>
</reference>
<sequence length="97" mass="11377">MPTNYCFTFSAIELTVRYCNNQANDLDIIGSYVHLGLQRAQNLKQLKSVRSAHMRVIDTLIETMCDNTIPLVWRQHCYLYLKRLLPLLFEMLRTGQI</sequence>
<dbReference type="Proteomes" id="UP001247805">
    <property type="component" value="Unassembled WGS sequence"/>
</dbReference>
<protein>
    <submittedName>
        <fullName evidence="1">Uncharacterized protein</fullName>
    </submittedName>
</protein>